<protein>
    <submittedName>
        <fullName evidence="1">Uncharacterized protein</fullName>
    </submittedName>
</protein>
<dbReference type="AlphaFoldDB" id="A0A7J8V1P1"/>
<dbReference type="EMBL" id="JABFAB010000008">
    <property type="protein sequence ID" value="MBA0656404.1"/>
    <property type="molecule type" value="Genomic_DNA"/>
</dbReference>
<feature type="non-terminal residue" evidence="1">
    <location>
        <position position="1"/>
    </location>
</feature>
<proteinExistence type="predicted"/>
<accession>A0A7J8V1P1</accession>
<name>A0A7J8V1P1_9ROSI</name>
<reference evidence="1 2" key="1">
    <citation type="journal article" date="2019" name="Genome Biol. Evol.">
        <title>Insights into the evolution of the New World diploid cottons (Gossypium, subgenus Houzingenia) based on genome sequencing.</title>
        <authorList>
            <person name="Grover C.E."/>
            <person name="Arick M.A. 2nd"/>
            <person name="Thrash A."/>
            <person name="Conover J.L."/>
            <person name="Sanders W.S."/>
            <person name="Peterson D.G."/>
            <person name="Frelichowski J.E."/>
            <person name="Scheffler J.A."/>
            <person name="Scheffler B.E."/>
            <person name="Wendel J.F."/>
        </authorList>
    </citation>
    <scope>NUCLEOTIDE SEQUENCE [LARGE SCALE GENOMIC DNA]</scope>
    <source>
        <strain evidence="1">57</strain>
        <tissue evidence="1">Leaf</tissue>
    </source>
</reference>
<sequence length="74" mass="8618">MGKDSTTRPPVSESGNYAYWKARMKFYIKATNEKKHEIQRKSKQNEGKKERQLTVVVQKLLNEVNMSHKHSPTA</sequence>
<gene>
    <name evidence="1" type="ORF">Goklo_008762</name>
</gene>
<dbReference type="Proteomes" id="UP000593573">
    <property type="component" value="Unassembled WGS sequence"/>
</dbReference>
<evidence type="ECO:0000313" key="2">
    <source>
        <dbReference type="Proteomes" id="UP000593573"/>
    </source>
</evidence>
<comment type="caution">
    <text evidence="1">The sequence shown here is derived from an EMBL/GenBank/DDBJ whole genome shotgun (WGS) entry which is preliminary data.</text>
</comment>
<keyword evidence="2" id="KW-1185">Reference proteome</keyword>
<organism evidence="1 2">
    <name type="scientific">Gossypium klotzschianum</name>
    <dbReference type="NCBI Taxonomy" id="34286"/>
    <lineage>
        <taxon>Eukaryota</taxon>
        <taxon>Viridiplantae</taxon>
        <taxon>Streptophyta</taxon>
        <taxon>Embryophyta</taxon>
        <taxon>Tracheophyta</taxon>
        <taxon>Spermatophyta</taxon>
        <taxon>Magnoliopsida</taxon>
        <taxon>eudicotyledons</taxon>
        <taxon>Gunneridae</taxon>
        <taxon>Pentapetalae</taxon>
        <taxon>rosids</taxon>
        <taxon>malvids</taxon>
        <taxon>Malvales</taxon>
        <taxon>Malvaceae</taxon>
        <taxon>Malvoideae</taxon>
        <taxon>Gossypium</taxon>
    </lineage>
</organism>
<evidence type="ECO:0000313" key="1">
    <source>
        <dbReference type="EMBL" id="MBA0656404.1"/>
    </source>
</evidence>